<dbReference type="InterPro" id="IPR006683">
    <property type="entry name" value="Thioestr_dom"/>
</dbReference>
<organism evidence="2 3">
    <name type="scientific">Seiridium cardinale</name>
    <dbReference type="NCBI Taxonomy" id="138064"/>
    <lineage>
        <taxon>Eukaryota</taxon>
        <taxon>Fungi</taxon>
        <taxon>Dikarya</taxon>
        <taxon>Ascomycota</taxon>
        <taxon>Pezizomycotina</taxon>
        <taxon>Sordariomycetes</taxon>
        <taxon>Xylariomycetidae</taxon>
        <taxon>Amphisphaeriales</taxon>
        <taxon>Sporocadaceae</taxon>
        <taxon>Seiridium</taxon>
    </lineage>
</organism>
<dbReference type="PANTHER" id="PTHR47260:SF6">
    <property type="entry name" value="THIOESTERASE DOMAIN-CONTAINING PROTEIN"/>
    <property type="match status" value="1"/>
</dbReference>
<protein>
    <submittedName>
        <fullName evidence="2">HotDog domain-containing protein</fullName>
    </submittedName>
</protein>
<gene>
    <name evidence="2" type="ORF">SCAR479_02665</name>
</gene>
<accession>A0ABR2Y3M1</accession>
<keyword evidence="3" id="KW-1185">Reference proteome</keyword>
<reference evidence="2 3" key="1">
    <citation type="submission" date="2024-02" db="EMBL/GenBank/DDBJ databases">
        <title>First draft genome assembly of two strains of Seiridium cardinale.</title>
        <authorList>
            <person name="Emiliani G."/>
            <person name="Scali E."/>
        </authorList>
    </citation>
    <scope>NUCLEOTIDE SEQUENCE [LARGE SCALE GENOMIC DNA]</scope>
    <source>
        <strain evidence="2 3">BM-138-000479</strain>
    </source>
</reference>
<dbReference type="PANTHER" id="PTHR47260">
    <property type="entry name" value="UPF0644 PROTEIN PB2B4.06"/>
    <property type="match status" value="1"/>
</dbReference>
<dbReference type="Proteomes" id="UP001465668">
    <property type="component" value="Unassembled WGS sequence"/>
</dbReference>
<dbReference type="Pfam" id="PF03061">
    <property type="entry name" value="4HBT"/>
    <property type="match status" value="1"/>
</dbReference>
<feature type="domain" description="Thioesterase" evidence="1">
    <location>
        <begin position="94"/>
        <end position="174"/>
    </location>
</feature>
<dbReference type="InterPro" id="IPR052061">
    <property type="entry name" value="PTE-AB_protein"/>
</dbReference>
<evidence type="ECO:0000313" key="2">
    <source>
        <dbReference type="EMBL" id="KAK9780550.1"/>
    </source>
</evidence>
<dbReference type="Gene3D" id="3.10.129.10">
    <property type="entry name" value="Hotdog Thioesterase"/>
    <property type="match status" value="1"/>
</dbReference>
<dbReference type="SUPFAM" id="SSF54637">
    <property type="entry name" value="Thioesterase/thiol ester dehydrase-isomerase"/>
    <property type="match status" value="1"/>
</dbReference>
<name>A0ABR2Y3M1_9PEZI</name>
<sequence length="188" mass="20863">MANQDEIISRSLSHFLAIPWCAERLKDTRNQVIHPPGRTPDNRGEEELWSKTFNTLETFPAFIAFYRKPIKSSERVNEVSAFVSTNHGIQGFPGMMHGGIVATLLDGIAGLVPGVNQQRGLFSLTRFVTAFLNTAYMRPVPVPSTLLLTARLVKHEGRKLLVEATIEDDQGSVVSKADVLFVETKSQL</sequence>
<dbReference type="InterPro" id="IPR029069">
    <property type="entry name" value="HotDog_dom_sf"/>
</dbReference>
<proteinExistence type="predicted"/>
<dbReference type="EMBL" id="JARVKM010000006">
    <property type="protein sequence ID" value="KAK9780550.1"/>
    <property type="molecule type" value="Genomic_DNA"/>
</dbReference>
<evidence type="ECO:0000313" key="3">
    <source>
        <dbReference type="Proteomes" id="UP001465668"/>
    </source>
</evidence>
<dbReference type="CDD" id="cd03443">
    <property type="entry name" value="PaaI_thioesterase"/>
    <property type="match status" value="1"/>
</dbReference>
<comment type="caution">
    <text evidence="2">The sequence shown here is derived from an EMBL/GenBank/DDBJ whole genome shotgun (WGS) entry which is preliminary data.</text>
</comment>
<evidence type="ECO:0000259" key="1">
    <source>
        <dbReference type="Pfam" id="PF03061"/>
    </source>
</evidence>